<dbReference type="GO" id="GO:0043161">
    <property type="term" value="P:proteasome-mediated ubiquitin-dependent protein catabolic process"/>
    <property type="evidence" value="ECO:0007669"/>
    <property type="project" value="TreeGrafter"/>
</dbReference>
<evidence type="ECO:0000256" key="1">
    <source>
        <dbReference type="ARBA" id="ARBA00022737"/>
    </source>
</evidence>
<dbReference type="PANTHER" id="PTHR24104:SF25">
    <property type="entry name" value="PROTEIN LIN-41"/>
    <property type="match status" value="1"/>
</dbReference>
<accession>A0A8B6G0I0</accession>
<gene>
    <name evidence="4" type="ORF">MGAL_10B018660</name>
</gene>
<dbReference type="PROSITE" id="PS51125">
    <property type="entry name" value="NHL"/>
    <property type="match status" value="1"/>
</dbReference>
<keyword evidence="5" id="KW-1185">Reference proteome</keyword>
<sequence>MASSKPSQAIKPECDKHGQDLILYCPCHLMPCCDECISTSHSKCTGIKSLAGVVDKTKIENSKESVETNINSILNLLGTLINNKSKNIKRGENQCVSIKQSIKGIRQEINKHLDHLEKKLCQETDTIWNHEKSKATDFISEIEGEKKNLKEIKEQLQTVTSQASKLQSFLGVHQIEQQVHQCQRYVEDLDDDERIKEVDIKMKQNDEIEKILSKLESLESLGEVTVIKTEVAMKLEISVGRELKLVPLQERSNINNMTMNIETKIEINNNKDISDMICLMDGRVIEVQWRGKVNLLTSDGKLQKQLPIPGEPWSVTQINENTIAITYLYEKAIKIFNMEKETVTKVITLGKECNGLSFSNGSMAVGLSDDVIRIIDLEGNTLKSIQVDSKSDLYNLVYSNDRVIYSDYVGNAVYCYDESGKQIWKYEQDLSGPFGLCIDTYGNIIVADYGSNRIVVISKDGQDSKVLISEEDGLNNPKCIGFKHNQSSESRSGSTAHAVDDLDALCFSIKGALKRCYEESDMCFMTVGTYPSCTIGTKKTADQMYLVMDSHSRDESGKSVPDGKAVVLRFRSLDQLVTYIRDRFNALVLLFVHKDIDIDIQAVLDMFARKYPRRMLLLNPLA</sequence>
<evidence type="ECO:0000313" key="4">
    <source>
        <dbReference type="EMBL" id="VDI56996.1"/>
    </source>
</evidence>
<dbReference type="InterPro" id="IPR050952">
    <property type="entry name" value="TRIM-NHL_E3_ligases"/>
</dbReference>
<evidence type="ECO:0000256" key="2">
    <source>
        <dbReference type="PROSITE-ProRule" id="PRU00504"/>
    </source>
</evidence>
<keyword evidence="3" id="KW-0175">Coiled coil</keyword>
<dbReference type="GO" id="GO:0008270">
    <property type="term" value="F:zinc ion binding"/>
    <property type="evidence" value="ECO:0007669"/>
    <property type="project" value="UniProtKB-KW"/>
</dbReference>
<evidence type="ECO:0000313" key="5">
    <source>
        <dbReference type="Proteomes" id="UP000596742"/>
    </source>
</evidence>
<dbReference type="Gene3D" id="3.90.70.120">
    <property type="match status" value="1"/>
</dbReference>
<protein>
    <submittedName>
        <fullName evidence="4">Tripartite motif-containing protein 2/3</fullName>
    </submittedName>
</protein>
<dbReference type="OrthoDB" id="6108862at2759"/>
<feature type="repeat" description="NHL" evidence="2">
    <location>
        <begin position="429"/>
        <end position="460"/>
    </location>
</feature>
<evidence type="ECO:0000256" key="3">
    <source>
        <dbReference type="SAM" id="Coils"/>
    </source>
</evidence>
<dbReference type="GO" id="GO:0061630">
    <property type="term" value="F:ubiquitin protein ligase activity"/>
    <property type="evidence" value="ECO:0007669"/>
    <property type="project" value="TreeGrafter"/>
</dbReference>
<dbReference type="Proteomes" id="UP000596742">
    <property type="component" value="Unassembled WGS sequence"/>
</dbReference>
<keyword evidence="1" id="KW-0677">Repeat</keyword>
<dbReference type="EMBL" id="UYJE01007681">
    <property type="protein sequence ID" value="VDI56996.1"/>
    <property type="molecule type" value="Genomic_DNA"/>
</dbReference>
<feature type="coiled-coil region" evidence="3">
    <location>
        <begin position="135"/>
        <end position="162"/>
    </location>
</feature>
<dbReference type="PANTHER" id="PTHR24104">
    <property type="entry name" value="E3 UBIQUITIN-PROTEIN LIGASE NHLRC1-RELATED"/>
    <property type="match status" value="1"/>
</dbReference>
<proteinExistence type="predicted"/>
<dbReference type="Gene3D" id="2.40.10.500">
    <property type="match status" value="1"/>
</dbReference>
<dbReference type="InterPro" id="IPR001258">
    <property type="entry name" value="NHL_repeat"/>
</dbReference>
<organism evidence="4 5">
    <name type="scientific">Mytilus galloprovincialis</name>
    <name type="common">Mediterranean mussel</name>
    <dbReference type="NCBI Taxonomy" id="29158"/>
    <lineage>
        <taxon>Eukaryota</taxon>
        <taxon>Metazoa</taxon>
        <taxon>Spiralia</taxon>
        <taxon>Lophotrochozoa</taxon>
        <taxon>Mollusca</taxon>
        <taxon>Bivalvia</taxon>
        <taxon>Autobranchia</taxon>
        <taxon>Pteriomorphia</taxon>
        <taxon>Mytilida</taxon>
        <taxon>Mytiloidea</taxon>
        <taxon>Mytilidae</taxon>
        <taxon>Mytilinae</taxon>
        <taxon>Mytilus</taxon>
    </lineage>
</organism>
<dbReference type="Gene3D" id="2.130.10.10">
    <property type="entry name" value="YVTN repeat-like/Quinoprotein amine dehydrogenase"/>
    <property type="match status" value="1"/>
</dbReference>
<dbReference type="SUPFAM" id="SSF63825">
    <property type="entry name" value="YWTD domain"/>
    <property type="match status" value="1"/>
</dbReference>
<dbReference type="AlphaFoldDB" id="A0A8B6G0I0"/>
<dbReference type="InterPro" id="IPR015943">
    <property type="entry name" value="WD40/YVTN_repeat-like_dom_sf"/>
</dbReference>
<dbReference type="GO" id="GO:0000209">
    <property type="term" value="P:protein polyubiquitination"/>
    <property type="evidence" value="ECO:0007669"/>
    <property type="project" value="TreeGrafter"/>
</dbReference>
<reference evidence="4" key="1">
    <citation type="submission" date="2018-11" db="EMBL/GenBank/DDBJ databases">
        <authorList>
            <person name="Alioto T."/>
            <person name="Alioto T."/>
        </authorList>
    </citation>
    <scope>NUCLEOTIDE SEQUENCE</scope>
</reference>
<name>A0A8B6G0I0_MYTGA</name>
<comment type="caution">
    <text evidence="4">The sequence shown here is derived from an EMBL/GenBank/DDBJ whole genome shotgun (WGS) entry which is preliminary data.</text>
</comment>